<dbReference type="InterPro" id="IPR029061">
    <property type="entry name" value="THDP-binding"/>
</dbReference>
<protein>
    <submittedName>
        <fullName evidence="5">Transketolase</fullName>
    </submittedName>
</protein>
<accession>A0A918YK52</accession>
<evidence type="ECO:0000313" key="6">
    <source>
        <dbReference type="Proteomes" id="UP000655443"/>
    </source>
</evidence>
<evidence type="ECO:0000313" key="5">
    <source>
        <dbReference type="EMBL" id="GHE05934.1"/>
    </source>
</evidence>
<feature type="domain" description="Transketolase N-terminal" evidence="4">
    <location>
        <begin position="29"/>
        <end position="226"/>
    </location>
</feature>
<dbReference type="EMBL" id="BMVG01000009">
    <property type="protein sequence ID" value="GHE05934.1"/>
    <property type="molecule type" value="Genomic_DNA"/>
</dbReference>
<evidence type="ECO:0000259" key="4">
    <source>
        <dbReference type="Pfam" id="PF00456"/>
    </source>
</evidence>
<dbReference type="InterPro" id="IPR005474">
    <property type="entry name" value="Transketolase_N"/>
</dbReference>
<comment type="caution">
    <text evidence="5">The sequence shown here is derived from an EMBL/GenBank/DDBJ whole genome shotgun (WGS) entry which is preliminary data.</text>
</comment>
<name>A0A918YK52_9ACTN</name>
<comment type="cofactor">
    <cofactor evidence="1">
        <name>thiamine diphosphate</name>
        <dbReference type="ChEBI" id="CHEBI:58937"/>
    </cofactor>
</comment>
<dbReference type="Proteomes" id="UP000655443">
    <property type="component" value="Unassembled WGS sequence"/>
</dbReference>
<evidence type="ECO:0000256" key="1">
    <source>
        <dbReference type="ARBA" id="ARBA00001964"/>
    </source>
</evidence>
<reference evidence="5" key="2">
    <citation type="submission" date="2020-09" db="EMBL/GenBank/DDBJ databases">
        <authorList>
            <person name="Sun Q."/>
            <person name="Ohkuma M."/>
        </authorList>
    </citation>
    <scope>NUCLEOTIDE SEQUENCE</scope>
    <source>
        <strain evidence="5">JCM 4714</strain>
    </source>
</reference>
<dbReference type="Gene3D" id="3.40.50.970">
    <property type="match status" value="1"/>
</dbReference>
<dbReference type="SUPFAM" id="SSF52518">
    <property type="entry name" value="Thiamin diphosphate-binding fold (THDP-binding)"/>
    <property type="match status" value="1"/>
</dbReference>
<organism evidence="5 6">
    <name type="scientific">Streptomyces alanosinicus</name>
    <dbReference type="NCBI Taxonomy" id="68171"/>
    <lineage>
        <taxon>Bacteria</taxon>
        <taxon>Bacillati</taxon>
        <taxon>Actinomycetota</taxon>
        <taxon>Actinomycetes</taxon>
        <taxon>Kitasatosporales</taxon>
        <taxon>Streptomycetaceae</taxon>
        <taxon>Streptomyces</taxon>
    </lineage>
</organism>
<dbReference type="PANTHER" id="PTHR47514:SF1">
    <property type="entry name" value="TRANSKETOLASE N-TERMINAL SECTION-RELATED"/>
    <property type="match status" value="1"/>
</dbReference>
<dbReference type="PANTHER" id="PTHR47514">
    <property type="entry name" value="TRANSKETOLASE N-TERMINAL SECTION-RELATED"/>
    <property type="match status" value="1"/>
</dbReference>
<reference evidence="5" key="1">
    <citation type="journal article" date="2014" name="Int. J. Syst. Evol. Microbiol.">
        <title>Complete genome sequence of Corynebacterium casei LMG S-19264T (=DSM 44701T), isolated from a smear-ripened cheese.</title>
        <authorList>
            <consortium name="US DOE Joint Genome Institute (JGI-PGF)"/>
            <person name="Walter F."/>
            <person name="Albersmeier A."/>
            <person name="Kalinowski J."/>
            <person name="Ruckert C."/>
        </authorList>
    </citation>
    <scope>NUCLEOTIDE SEQUENCE</scope>
    <source>
        <strain evidence="5">JCM 4714</strain>
    </source>
</reference>
<keyword evidence="6" id="KW-1185">Reference proteome</keyword>
<evidence type="ECO:0000256" key="2">
    <source>
        <dbReference type="ARBA" id="ARBA00007131"/>
    </source>
</evidence>
<keyword evidence="3" id="KW-0786">Thiamine pyrophosphate</keyword>
<dbReference type="Pfam" id="PF00456">
    <property type="entry name" value="Transketolase_N"/>
    <property type="match status" value="1"/>
</dbReference>
<evidence type="ECO:0000256" key="3">
    <source>
        <dbReference type="ARBA" id="ARBA00023052"/>
    </source>
</evidence>
<gene>
    <name evidence="5" type="ORF">GCM10010339_43960</name>
</gene>
<dbReference type="GO" id="GO:0000287">
    <property type="term" value="F:magnesium ion binding"/>
    <property type="evidence" value="ECO:0007669"/>
    <property type="project" value="UniProtKB-ARBA"/>
</dbReference>
<dbReference type="RefSeq" id="WP_189954883.1">
    <property type="nucleotide sequence ID" value="NZ_BMVG01000009.1"/>
</dbReference>
<sequence length="235" mass="24719">MTTTAHDSRTYGYDDLPGLMSLMTGDEKHGPAATSTLDVLWVLYDRVLRVTPERREDPARDRFLLSKGHGPMAYYAVLAAKGFVPADWLPGFGAYDSPLGHHPDRVLVPGAEIGSGSLGHGLPIAVGSALGLRAQGLHDPAVWVLIGDAELDEGSNHEAIAFAGPAGLERLHTIVVDNSSASHARPGGIAARFEAAGWSAVSVDGRDHEALHAAFTAAHPGRPHVVVARVEPKAG</sequence>
<proteinExistence type="inferred from homology"/>
<comment type="similarity">
    <text evidence="2">Belongs to the transketolase family.</text>
</comment>
<dbReference type="AlphaFoldDB" id="A0A918YK52"/>